<keyword evidence="3" id="KW-1185">Reference proteome</keyword>
<protein>
    <submittedName>
        <fullName evidence="2">Uncharacterized protein</fullName>
    </submittedName>
</protein>
<feature type="compositionally biased region" description="Polar residues" evidence="1">
    <location>
        <begin position="508"/>
        <end position="518"/>
    </location>
</feature>
<feature type="compositionally biased region" description="Basic residues" evidence="1">
    <location>
        <begin position="638"/>
        <end position="649"/>
    </location>
</feature>
<evidence type="ECO:0000256" key="1">
    <source>
        <dbReference type="SAM" id="MobiDB-lite"/>
    </source>
</evidence>
<feature type="region of interest" description="Disordered" evidence="1">
    <location>
        <begin position="498"/>
        <end position="524"/>
    </location>
</feature>
<feature type="compositionally biased region" description="Basic and acidic residues" evidence="1">
    <location>
        <begin position="302"/>
        <end position="320"/>
    </location>
</feature>
<feature type="compositionally biased region" description="Polar residues" evidence="1">
    <location>
        <begin position="686"/>
        <end position="697"/>
    </location>
</feature>
<feature type="compositionally biased region" description="Gly residues" evidence="1">
    <location>
        <begin position="276"/>
        <end position="287"/>
    </location>
</feature>
<evidence type="ECO:0000313" key="3">
    <source>
        <dbReference type="Proteomes" id="UP000245946"/>
    </source>
</evidence>
<feature type="compositionally biased region" description="Polar residues" evidence="1">
    <location>
        <begin position="1"/>
        <end position="10"/>
    </location>
</feature>
<feature type="region of interest" description="Disordered" evidence="1">
    <location>
        <begin position="729"/>
        <end position="762"/>
    </location>
</feature>
<evidence type="ECO:0000313" key="2">
    <source>
        <dbReference type="EMBL" id="PWO01175.1"/>
    </source>
</evidence>
<dbReference type="OrthoDB" id="10316408at2759"/>
<accession>A0A316ZJD0</accession>
<feature type="compositionally biased region" description="Low complexity" evidence="1">
    <location>
        <begin position="732"/>
        <end position="753"/>
    </location>
</feature>
<gene>
    <name evidence="2" type="ORF">FA09DRAFT_327131</name>
</gene>
<feature type="region of interest" description="Disordered" evidence="1">
    <location>
        <begin position="1"/>
        <end position="95"/>
    </location>
</feature>
<sequence>MPTQVASTGAASDAAPGQANGKRAAVPASQPAAAAPRSPSKDVAARLPAHTAEVFTSPHSAGFSARGGAAARRRPPADAVVETAPASLKRSQSSHVLLEAQREQLRHLLPEDRDAAHCVEALHASQPKVKSAAEQSEAAGSQSADAGHSAPFSARHSERAAAPETISAKGGSASTATEYAALSNGSAPTALKQSPARERTAPASVDVAAPATPAKASSSTQPPSPSPRPSERSGTGRAGSVRSSFTARRISFSPSVRIANATVPSEVPASWKVPPGLGGQIALGGGWNPNPTPAPRNLVAEVRAKEAAERAARKEAEQREALAAGSQGRGGTGNRRRPKSAPGDGKRTSSSGSVRSRPFGRWGSGEKEAPPPLPTLASESFALDVSLREEGDAMLSAGLGYIPAENKELLLVDPDAVLDVHAPLHPNGPFGAPLDDNVDEPLEATDAQALPAPPRSFYPGTLILVRSRSPDKTSRRIGQLSNGGALAAMRSRVESGNPLIDEGRAAGTSENLSQSTGEANGERPQRVIADELDALVARSNVTGPPLPISSQTSRDGDYNLSAQSSVRTEDGVVLWSGPSHSQRQAKGEAKPSGWARVRQRISRFLSGGRSGAAPAPEPSQQDVHDAAADATPQPWRPARSKRPTSVRGHRSNDDLNADPDAVRIVSREGVPTLAPPILVRSGVGSRPSSTKEASTSIMHGDDELREDLHKRGTPWDLDMSALEALRAKDKLSAAQPAASGQASSTTAAATLSQELPASATPP</sequence>
<dbReference type="Proteomes" id="UP000245946">
    <property type="component" value="Unassembled WGS sequence"/>
</dbReference>
<reference evidence="2 3" key="1">
    <citation type="journal article" date="2018" name="Mol. Biol. Evol.">
        <title>Broad Genomic Sampling Reveals a Smut Pathogenic Ancestry of the Fungal Clade Ustilaginomycotina.</title>
        <authorList>
            <person name="Kijpornyongpan T."/>
            <person name="Mondo S.J."/>
            <person name="Barry K."/>
            <person name="Sandor L."/>
            <person name="Lee J."/>
            <person name="Lipzen A."/>
            <person name="Pangilinan J."/>
            <person name="LaButti K."/>
            <person name="Hainaut M."/>
            <person name="Henrissat B."/>
            <person name="Grigoriev I.V."/>
            <person name="Spatafora J.W."/>
            <person name="Aime M.C."/>
        </authorList>
    </citation>
    <scope>NUCLEOTIDE SEQUENCE [LARGE SCALE GENOMIC DNA]</scope>
    <source>
        <strain evidence="2 3">MCA 4186</strain>
    </source>
</reference>
<feature type="region of interest" description="Disordered" evidence="1">
    <location>
        <begin position="125"/>
        <end position="376"/>
    </location>
</feature>
<dbReference type="EMBL" id="KZ819283">
    <property type="protein sequence ID" value="PWO01175.1"/>
    <property type="molecule type" value="Genomic_DNA"/>
</dbReference>
<feature type="region of interest" description="Disordered" evidence="1">
    <location>
        <begin position="676"/>
        <end position="704"/>
    </location>
</feature>
<organism evidence="2 3">
    <name type="scientific">Tilletiopsis washingtonensis</name>
    <dbReference type="NCBI Taxonomy" id="58919"/>
    <lineage>
        <taxon>Eukaryota</taxon>
        <taxon>Fungi</taxon>
        <taxon>Dikarya</taxon>
        <taxon>Basidiomycota</taxon>
        <taxon>Ustilaginomycotina</taxon>
        <taxon>Exobasidiomycetes</taxon>
        <taxon>Entylomatales</taxon>
        <taxon>Entylomatales incertae sedis</taxon>
        <taxon>Tilletiopsis</taxon>
    </lineage>
</organism>
<feature type="region of interest" description="Disordered" evidence="1">
    <location>
        <begin position="540"/>
        <end position="663"/>
    </location>
</feature>
<name>A0A316ZJD0_9BASI</name>
<feature type="compositionally biased region" description="Low complexity" evidence="1">
    <location>
        <begin position="132"/>
        <end position="147"/>
    </location>
</feature>
<feature type="compositionally biased region" description="Low complexity" evidence="1">
    <location>
        <begin position="208"/>
        <end position="221"/>
    </location>
</feature>
<dbReference type="AlphaFoldDB" id="A0A316ZJD0"/>
<dbReference type="GeneID" id="37268829"/>
<proteinExistence type="predicted"/>
<dbReference type="RefSeq" id="XP_025601453.1">
    <property type="nucleotide sequence ID" value="XM_025741285.1"/>
</dbReference>
<feature type="compositionally biased region" description="Low complexity" evidence="1">
    <location>
        <begin position="24"/>
        <end position="38"/>
    </location>
</feature>
<feature type="compositionally biased region" description="Polar residues" evidence="1">
    <location>
        <begin position="172"/>
        <end position="187"/>
    </location>
</feature>